<evidence type="ECO:0000259" key="3">
    <source>
        <dbReference type="Pfam" id="PF13579"/>
    </source>
</evidence>
<keyword evidence="2" id="KW-0808">Transferase</keyword>
<dbReference type="Pfam" id="PF13579">
    <property type="entry name" value="Glyco_trans_4_4"/>
    <property type="match status" value="1"/>
</dbReference>
<organism evidence="4 5">
    <name type="scientific">Lujinxingia sediminis</name>
    <dbReference type="NCBI Taxonomy" id="2480984"/>
    <lineage>
        <taxon>Bacteria</taxon>
        <taxon>Deltaproteobacteria</taxon>
        <taxon>Bradymonadales</taxon>
        <taxon>Lujinxingiaceae</taxon>
        <taxon>Lujinxingia</taxon>
    </lineage>
</organism>
<keyword evidence="5" id="KW-1185">Reference proteome</keyword>
<dbReference type="Pfam" id="PF13692">
    <property type="entry name" value="Glyco_trans_1_4"/>
    <property type="match status" value="1"/>
</dbReference>
<dbReference type="EMBL" id="SADD01000009">
    <property type="protein sequence ID" value="RVU42746.1"/>
    <property type="molecule type" value="Genomic_DNA"/>
</dbReference>
<evidence type="ECO:0000313" key="5">
    <source>
        <dbReference type="Proteomes" id="UP000282926"/>
    </source>
</evidence>
<evidence type="ECO:0000256" key="1">
    <source>
        <dbReference type="ARBA" id="ARBA00022676"/>
    </source>
</evidence>
<reference evidence="4 5" key="1">
    <citation type="submission" date="2019-01" db="EMBL/GenBank/DDBJ databases">
        <title>Lujinxingia litoralis gen. nov., sp. nov. and Lujinxingia sediminis gen. nov., sp. nov., new members in the order Bradymonadales, isolated from coastal sediment.</title>
        <authorList>
            <person name="Li C.-M."/>
        </authorList>
    </citation>
    <scope>NUCLEOTIDE SEQUENCE [LARGE SCALE GENOMIC DNA]</scope>
    <source>
        <strain evidence="4 5">SEH01</strain>
    </source>
</reference>
<dbReference type="SUPFAM" id="SSF53756">
    <property type="entry name" value="UDP-Glycosyltransferase/glycogen phosphorylase"/>
    <property type="match status" value="1"/>
</dbReference>
<keyword evidence="1" id="KW-0328">Glycosyltransferase</keyword>
<dbReference type="Gene3D" id="3.40.50.2000">
    <property type="entry name" value="Glycogen Phosphorylase B"/>
    <property type="match status" value="2"/>
</dbReference>
<dbReference type="Proteomes" id="UP000282926">
    <property type="component" value="Unassembled WGS sequence"/>
</dbReference>
<dbReference type="InterPro" id="IPR028098">
    <property type="entry name" value="Glyco_trans_4-like_N"/>
</dbReference>
<dbReference type="PANTHER" id="PTHR12526">
    <property type="entry name" value="GLYCOSYLTRANSFERASE"/>
    <property type="match status" value="1"/>
</dbReference>
<protein>
    <submittedName>
        <fullName evidence="4">Glycosyltransferase</fullName>
    </submittedName>
</protein>
<evidence type="ECO:0000313" key="4">
    <source>
        <dbReference type="EMBL" id="RVU42746.1"/>
    </source>
</evidence>
<feature type="domain" description="Glycosyltransferase subfamily 4-like N-terminal" evidence="3">
    <location>
        <begin position="17"/>
        <end position="166"/>
    </location>
</feature>
<accession>A0ABY0CQH4</accession>
<dbReference type="PANTHER" id="PTHR12526:SF510">
    <property type="entry name" value="D-INOSITOL 3-PHOSPHATE GLYCOSYLTRANSFERASE"/>
    <property type="match status" value="1"/>
</dbReference>
<comment type="caution">
    <text evidence="4">The sequence shown here is derived from an EMBL/GenBank/DDBJ whole genome shotgun (WGS) entry which is preliminary data.</text>
</comment>
<gene>
    <name evidence="4" type="ORF">EA187_14625</name>
</gene>
<evidence type="ECO:0000256" key="2">
    <source>
        <dbReference type="ARBA" id="ARBA00022679"/>
    </source>
</evidence>
<dbReference type="RefSeq" id="WP_115605746.1">
    <property type="nucleotide sequence ID" value="NZ_SADD01000009.1"/>
</dbReference>
<sequence>MNLLVLTSSYPRFEGDGAGAFVARWCESLAARGHRVRVLCFRGEGAPPGSPREVGGVRVRFVPYAPRAQERLFFGAGGPENLEKTPALAALMVPAAAAMLAAGLQELRAERADRIVGHWVLPGGVLARALGRLTGVPSVVVGHSGGVHALGRLPRGVARVVAGEMLAGPVTMSSGVLAGRLCDLAARPGALASVVVAPMGYDTPGEGGEGKPPGARHTLRVGFMGRLVPIKGVDRAIEVVGELRSAGVDVTLEIAGDGPERRGLEARSGKGIAFLGHVSGAKKSAFLKGIDVFLLPSRRLNGGRHEGMPVSLLEAAGCGAVPVVGEVPGVERWLAEPGWQMAHDDAGLRAALQRAARLKAGDPEGFEALRKASRRCVATLRWPEYGLRWERWLEEPACLFWDGDPGG</sequence>
<proteinExistence type="predicted"/>
<name>A0ABY0CQH4_9DELT</name>